<dbReference type="Proteomes" id="UP000308600">
    <property type="component" value="Unassembled WGS sequence"/>
</dbReference>
<gene>
    <name evidence="1" type="ORF">BDN72DRAFT_905204</name>
</gene>
<organism evidence="1 2">
    <name type="scientific">Pluteus cervinus</name>
    <dbReference type="NCBI Taxonomy" id="181527"/>
    <lineage>
        <taxon>Eukaryota</taxon>
        <taxon>Fungi</taxon>
        <taxon>Dikarya</taxon>
        <taxon>Basidiomycota</taxon>
        <taxon>Agaricomycotina</taxon>
        <taxon>Agaricomycetes</taxon>
        <taxon>Agaricomycetidae</taxon>
        <taxon>Agaricales</taxon>
        <taxon>Pluteineae</taxon>
        <taxon>Pluteaceae</taxon>
        <taxon>Pluteus</taxon>
    </lineage>
</organism>
<protein>
    <submittedName>
        <fullName evidence="1">Carotenoid ester lipase</fullName>
    </submittedName>
</protein>
<keyword evidence="2" id="KW-1185">Reference proteome</keyword>
<reference evidence="1 2" key="1">
    <citation type="journal article" date="2019" name="Nat. Ecol. Evol.">
        <title>Megaphylogeny resolves global patterns of mushroom evolution.</title>
        <authorList>
            <person name="Varga T."/>
            <person name="Krizsan K."/>
            <person name="Foldi C."/>
            <person name="Dima B."/>
            <person name="Sanchez-Garcia M."/>
            <person name="Sanchez-Ramirez S."/>
            <person name="Szollosi G.J."/>
            <person name="Szarkandi J.G."/>
            <person name="Papp V."/>
            <person name="Albert L."/>
            <person name="Andreopoulos W."/>
            <person name="Angelini C."/>
            <person name="Antonin V."/>
            <person name="Barry K.W."/>
            <person name="Bougher N.L."/>
            <person name="Buchanan P."/>
            <person name="Buyck B."/>
            <person name="Bense V."/>
            <person name="Catcheside P."/>
            <person name="Chovatia M."/>
            <person name="Cooper J."/>
            <person name="Damon W."/>
            <person name="Desjardin D."/>
            <person name="Finy P."/>
            <person name="Geml J."/>
            <person name="Haridas S."/>
            <person name="Hughes K."/>
            <person name="Justo A."/>
            <person name="Karasinski D."/>
            <person name="Kautmanova I."/>
            <person name="Kiss B."/>
            <person name="Kocsube S."/>
            <person name="Kotiranta H."/>
            <person name="LaButti K.M."/>
            <person name="Lechner B.E."/>
            <person name="Liimatainen K."/>
            <person name="Lipzen A."/>
            <person name="Lukacs Z."/>
            <person name="Mihaltcheva S."/>
            <person name="Morgado L.N."/>
            <person name="Niskanen T."/>
            <person name="Noordeloos M.E."/>
            <person name="Ohm R.A."/>
            <person name="Ortiz-Santana B."/>
            <person name="Ovrebo C."/>
            <person name="Racz N."/>
            <person name="Riley R."/>
            <person name="Savchenko A."/>
            <person name="Shiryaev A."/>
            <person name="Soop K."/>
            <person name="Spirin V."/>
            <person name="Szebenyi C."/>
            <person name="Tomsovsky M."/>
            <person name="Tulloss R.E."/>
            <person name="Uehling J."/>
            <person name="Grigoriev I.V."/>
            <person name="Vagvolgyi C."/>
            <person name="Papp T."/>
            <person name="Martin F.M."/>
            <person name="Miettinen O."/>
            <person name="Hibbett D.S."/>
            <person name="Nagy L.G."/>
        </authorList>
    </citation>
    <scope>NUCLEOTIDE SEQUENCE [LARGE SCALE GENOMIC DNA]</scope>
    <source>
        <strain evidence="1 2">NL-1719</strain>
    </source>
</reference>
<sequence length="548" mass="59606">MARASALLVWVAVYLLQVALALPTLGPTVKLGNATVTGTKSGSVNKFLGIPYALPPTGDRRFRLPQSIPPYTSSFSATSFAPSCPQHALDLPLPEGLAADAVNFIANSIFAMVFPDSEDCLSLNVVVPANATPNSQLPVVAWIFGGGFELGSTSMYDGKIVVDRSISLGEPVIFVSMNYRVSGFGFLAGKEVKEAGVGNLGLQDQREALRWIQKYISAFGGDPTKVTIWGESAGAISVGLHMVANNGNSEGLFRGGFMESGSPIPVGDITNGQRYYDDIVSQTGCGGTADTLECLRTVPYSTLKAVVNKSPGIFSYQSLNLAWMPRVDGVFLAENPQVLVQQGKVANIPFVTGDCDDEGTLFALSTLNITTDAQLRSYIKTYWMPGASDEVLDELMDLYPDDILSGSPYDTLILNALTPQYKRIASFFGDAVFQAPRRFFLQQRSGEHDTWAFLNKRMKLLPALGATHTTDLLNIFGKGELLDYLIRFVVNLNPNGNPLTTYQWPKYSNDQPQMMTFSDGLIPLTIENDDFREDGINFMMRVTLSNPL</sequence>
<evidence type="ECO:0000313" key="2">
    <source>
        <dbReference type="Proteomes" id="UP000308600"/>
    </source>
</evidence>
<proteinExistence type="predicted"/>
<evidence type="ECO:0000313" key="1">
    <source>
        <dbReference type="EMBL" id="TFK60177.1"/>
    </source>
</evidence>
<name>A0ACD3A3L4_9AGAR</name>
<accession>A0ACD3A3L4</accession>
<dbReference type="EMBL" id="ML208819">
    <property type="protein sequence ID" value="TFK60177.1"/>
    <property type="molecule type" value="Genomic_DNA"/>
</dbReference>